<protein>
    <submittedName>
        <fullName evidence="1">Uncharacterized protein</fullName>
    </submittedName>
</protein>
<evidence type="ECO:0000313" key="2">
    <source>
        <dbReference type="Proteomes" id="UP000029121"/>
    </source>
</evidence>
<organism evidence="1 2">
    <name type="scientific">Capsella rubella</name>
    <dbReference type="NCBI Taxonomy" id="81985"/>
    <lineage>
        <taxon>Eukaryota</taxon>
        <taxon>Viridiplantae</taxon>
        <taxon>Streptophyta</taxon>
        <taxon>Embryophyta</taxon>
        <taxon>Tracheophyta</taxon>
        <taxon>Spermatophyta</taxon>
        <taxon>Magnoliopsida</taxon>
        <taxon>eudicotyledons</taxon>
        <taxon>Gunneridae</taxon>
        <taxon>Pentapetalae</taxon>
        <taxon>rosids</taxon>
        <taxon>malvids</taxon>
        <taxon>Brassicales</taxon>
        <taxon>Brassicaceae</taxon>
        <taxon>Camelineae</taxon>
        <taxon>Capsella</taxon>
    </lineage>
</organism>
<gene>
    <name evidence="1" type="ORF">CARUB_v10010799mg</name>
</gene>
<sequence>MHVESVYVKEDWSRLYFKKKRKTMKGQDYKLCLITSWTFSDMWEYINHITCKYDYICCKLYNKVCLDQMFSFFLTNC</sequence>
<name>R0IJV1_9BRAS</name>
<keyword evidence="2" id="KW-1185">Reference proteome</keyword>
<accession>R0IJV1</accession>
<reference evidence="2" key="1">
    <citation type="journal article" date="2013" name="Nat. Genet.">
        <title>The Capsella rubella genome and the genomic consequences of rapid mating system evolution.</title>
        <authorList>
            <person name="Slotte T."/>
            <person name="Hazzouri K.M."/>
            <person name="Agren J.A."/>
            <person name="Koenig D."/>
            <person name="Maumus F."/>
            <person name="Guo Y.L."/>
            <person name="Steige K."/>
            <person name="Platts A.E."/>
            <person name="Escobar J.S."/>
            <person name="Newman L.K."/>
            <person name="Wang W."/>
            <person name="Mandakova T."/>
            <person name="Vello E."/>
            <person name="Smith L.M."/>
            <person name="Henz S.R."/>
            <person name="Steffen J."/>
            <person name="Takuno S."/>
            <person name="Brandvain Y."/>
            <person name="Coop G."/>
            <person name="Andolfatto P."/>
            <person name="Hu T.T."/>
            <person name="Blanchette M."/>
            <person name="Clark R.M."/>
            <person name="Quesneville H."/>
            <person name="Nordborg M."/>
            <person name="Gaut B.S."/>
            <person name="Lysak M.A."/>
            <person name="Jenkins J."/>
            <person name="Grimwood J."/>
            <person name="Chapman J."/>
            <person name="Prochnik S."/>
            <person name="Shu S."/>
            <person name="Rokhsar D."/>
            <person name="Schmutz J."/>
            <person name="Weigel D."/>
            <person name="Wright S.I."/>
        </authorList>
    </citation>
    <scope>NUCLEOTIDE SEQUENCE [LARGE SCALE GENOMIC DNA]</scope>
    <source>
        <strain evidence="2">cv. Monte Gargano</strain>
    </source>
</reference>
<dbReference type="EMBL" id="KB870805">
    <property type="protein sequence ID" value="EOA37253.1"/>
    <property type="molecule type" value="Genomic_DNA"/>
</dbReference>
<evidence type="ECO:0000313" key="1">
    <source>
        <dbReference type="EMBL" id="EOA37253.1"/>
    </source>
</evidence>
<proteinExistence type="predicted"/>
<dbReference type="AlphaFoldDB" id="R0IJV1"/>
<dbReference type="Proteomes" id="UP000029121">
    <property type="component" value="Unassembled WGS sequence"/>
</dbReference>